<organism evidence="4 5">
    <name type="scientific">bacterium (Candidatus Gribaldobacteria) CG08_land_8_20_14_0_20_39_15</name>
    <dbReference type="NCBI Taxonomy" id="2014273"/>
    <lineage>
        <taxon>Bacteria</taxon>
        <taxon>Candidatus Gribaldobacteria</taxon>
    </lineage>
</organism>
<feature type="domain" description="LTD" evidence="3">
    <location>
        <begin position="19"/>
        <end position="130"/>
    </location>
</feature>
<evidence type="ECO:0000313" key="4">
    <source>
        <dbReference type="EMBL" id="PIU16560.1"/>
    </source>
</evidence>
<comment type="caution">
    <text evidence="4">The sequence shown here is derived from an EMBL/GenBank/DDBJ whole genome shotgun (WGS) entry which is preliminary data.</text>
</comment>
<keyword evidence="1" id="KW-1133">Transmembrane helix</keyword>
<evidence type="ECO:0000256" key="1">
    <source>
        <dbReference type="SAM" id="Phobius"/>
    </source>
</evidence>
<keyword evidence="1" id="KW-0812">Transmembrane</keyword>
<feature type="transmembrane region" description="Helical" evidence="1">
    <location>
        <begin position="412"/>
        <end position="432"/>
    </location>
</feature>
<dbReference type="Pfam" id="PF00932">
    <property type="entry name" value="LTD"/>
    <property type="match status" value="2"/>
</dbReference>
<dbReference type="PROSITE" id="PS51841">
    <property type="entry name" value="LTD"/>
    <property type="match status" value="2"/>
</dbReference>
<proteinExistence type="predicted"/>
<feature type="domain" description="LTD" evidence="3">
    <location>
        <begin position="221"/>
        <end position="339"/>
    </location>
</feature>
<evidence type="ECO:0000259" key="3">
    <source>
        <dbReference type="PROSITE" id="PS51841"/>
    </source>
</evidence>
<keyword evidence="1" id="KW-0472">Membrane</keyword>
<feature type="signal peptide" evidence="2">
    <location>
        <begin position="1"/>
        <end position="24"/>
    </location>
</feature>
<feature type="chain" id="PRO_5014623864" description="LTD domain-containing protein" evidence="2">
    <location>
        <begin position="25"/>
        <end position="438"/>
    </location>
</feature>
<dbReference type="EMBL" id="PEXQ01000007">
    <property type="protein sequence ID" value="PIU16560.1"/>
    <property type="molecule type" value="Genomic_DNA"/>
</dbReference>
<evidence type="ECO:0000313" key="5">
    <source>
        <dbReference type="Proteomes" id="UP000229784"/>
    </source>
</evidence>
<protein>
    <recommendedName>
        <fullName evidence="3">LTD domain-containing protein</fullName>
    </recommendedName>
</protein>
<accession>A0A2M6XV75</accession>
<keyword evidence="2" id="KW-0732">Signal</keyword>
<name>A0A2M6XV75_9BACT</name>
<dbReference type="InterPro" id="IPR001322">
    <property type="entry name" value="Lamin_tail_dom"/>
</dbReference>
<dbReference type="Proteomes" id="UP000229784">
    <property type="component" value="Unassembled WGS sequence"/>
</dbReference>
<gene>
    <name evidence="4" type="ORF">COT20_00195</name>
</gene>
<dbReference type="Gene3D" id="2.60.40.1260">
    <property type="entry name" value="Lamin Tail domain"/>
    <property type="match status" value="2"/>
</dbReference>
<sequence length="438" mass="47356">MKKCFLLLSFCICFLLLQPAISLAAVIINEIAWMGTTNSSNDEWIELFNNSETEINLNGWLLKSSDEKLKINLKGNIPSQGFFLLERTDDQTVPNIKADLIYKGSLSNNGEALILTDNNGAIVDQADFQDGWLSGDNKTKQTMERTSSVKSVSDTGLTLWQSSQNVGGTPKETNSQGIINNQKLITNDQLVMSEALPTTSTSTSASSVSSSASASTSEITEAASLQITATTNSSQKQIVYPKNIFINEILPAPEGPDDKNEWVEIFNANDFAVNLAGWQIKDVVGATKTYTLPNNSQIPANGFLLIPRTDSKITLQNNGDGLGLFNPKSEMVDQVAYSSAPNNQSYSHSPNGWVWGSILTPGAVNKASENYKQTSPIITEQTATAASQAAMSNNIASAAAQINNFAPRTSHLLTFVLGLIIALISAIIVFFLRKKSKN</sequence>
<dbReference type="SUPFAM" id="SSF74853">
    <property type="entry name" value="Lamin A/C globular tail domain"/>
    <property type="match status" value="2"/>
</dbReference>
<dbReference type="AlphaFoldDB" id="A0A2M6XV75"/>
<dbReference type="InterPro" id="IPR036415">
    <property type="entry name" value="Lamin_tail_dom_sf"/>
</dbReference>
<reference evidence="5" key="1">
    <citation type="submission" date="2017-09" db="EMBL/GenBank/DDBJ databases">
        <title>Depth-based differentiation of microbial function through sediment-hosted aquifers and enrichment of novel symbionts in the deep terrestrial subsurface.</title>
        <authorList>
            <person name="Probst A.J."/>
            <person name="Ladd B."/>
            <person name="Jarett J.K."/>
            <person name="Geller-Mcgrath D.E."/>
            <person name="Sieber C.M.K."/>
            <person name="Emerson J.B."/>
            <person name="Anantharaman K."/>
            <person name="Thomas B.C."/>
            <person name="Malmstrom R."/>
            <person name="Stieglmeier M."/>
            <person name="Klingl A."/>
            <person name="Woyke T."/>
            <person name="Ryan C.M."/>
            <person name="Banfield J.F."/>
        </authorList>
    </citation>
    <scope>NUCLEOTIDE SEQUENCE [LARGE SCALE GENOMIC DNA]</scope>
</reference>
<evidence type="ECO:0000256" key="2">
    <source>
        <dbReference type="SAM" id="SignalP"/>
    </source>
</evidence>